<protein>
    <recommendedName>
        <fullName evidence="3">Alkylhydroperoxidase</fullName>
    </recommendedName>
</protein>
<dbReference type="PANTHER" id="PTHR35446">
    <property type="entry name" value="SI:CH211-175M2.5"/>
    <property type="match status" value="1"/>
</dbReference>
<comment type="caution">
    <text evidence="1">The sequence shown here is derived from an EMBL/GenBank/DDBJ whole genome shotgun (WGS) entry which is preliminary data.</text>
</comment>
<dbReference type="Proteomes" id="UP000011669">
    <property type="component" value="Unassembled WGS sequence"/>
</dbReference>
<dbReference type="STRING" id="1227455.C449_13897"/>
<dbReference type="OrthoDB" id="193054at2157"/>
<dbReference type="SUPFAM" id="SSF69118">
    <property type="entry name" value="AhpD-like"/>
    <property type="match status" value="1"/>
</dbReference>
<dbReference type="PANTHER" id="PTHR35446:SF2">
    <property type="entry name" value="CARBOXYMUCONOLACTONE DECARBOXYLASE-LIKE DOMAIN-CONTAINING PROTEIN"/>
    <property type="match status" value="1"/>
</dbReference>
<dbReference type="AlphaFoldDB" id="M0MG41"/>
<dbReference type="RefSeq" id="WP_006078638.1">
    <property type="nucleotide sequence ID" value="NZ_AOMD01000029.1"/>
</dbReference>
<organism evidence="1 2">
    <name type="scientific">Halococcus saccharolyticus DSM 5350</name>
    <dbReference type="NCBI Taxonomy" id="1227455"/>
    <lineage>
        <taxon>Archaea</taxon>
        <taxon>Methanobacteriati</taxon>
        <taxon>Methanobacteriota</taxon>
        <taxon>Stenosarchaea group</taxon>
        <taxon>Halobacteria</taxon>
        <taxon>Halobacteriales</taxon>
        <taxon>Halococcaceae</taxon>
        <taxon>Halococcus</taxon>
    </lineage>
</organism>
<dbReference type="EMBL" id="AOMD01000029">
    <property type="protein sequence ID" value="EMA43654.1"/>
    <property type="molecule type" value="Genomic_DNA"/>
</dbReference>
<keyword evidence="2" id="KW-1185">Reference proteome</keyword>
<accession>M0MG41</accession>
<evidence type="ECO:0008006" key="3">
    <source>
        <dbReference type="Google" id="ProtNLM"/>
    </source>
</evidence>
<gene>
    <name evidence="1" type="ORF">C449_13897</name>
</gene>
<sequence>MNELLQEAENDWYGDTAFFGAMAHQPDLFKQIVSLLREFSQSKHIDPETLELIRLKIAEAHQCAYCSTVRTQKVREEVAPKEEAIFGDIDADTLTQREYLAVYLAEQLSETPHQITDEFFGDLREVYSEAEISELLLFISMEIGLDRFCIALELDTADASSYPDDLVYPYER</sequence>
<evidence type="ECO:0000313" key="1">
    <source>
        <dbReference type="EMBL" id="EMA43654.1"/>
    </source>
</evidence>
<dbReference type="Gene3D" id="1.20.1290.10">
    <property type="entry name" value="AhpD-like"/>
    <property type="match status" value="1"/>
</dbReference>
<reference evidence="1 2" key="1">
    <citation type="journal article" date="2014" name="PLoS Genet.">
        <title>Phylogenetically driven sequencing of extremely halophilic archaea reveals strategies for static and dynamic osmo-response.</title>
        <authorList>
            <person name="Becker E.A."/>
            <person name="Seitzer P.M."/>
            <person name="Tritt A."/>
            <person name="Larsen D."/>
            <person name="Krusor M."/>
            <person name="Yao A.I."/>
            <person name="Wu D."/>
            <person name="Madern D."/>
            <person name="Eisen J.A."/>
            <person name="Darling A.E."/>
            <person name="Facciotti M.T."/>
        </authorList>
    </citation>
    <scope>NUCLEOTIDE SEQUENCE [LARGE SCALE GENOMIC DNA]</scope>
    <source>
        <strain evidence="1 2">DSM 5350</strain>
    </source>
</reference>
<dbReference type="InterPro" id="IPR029032">
    <property type="entry name" value="AhpD-like"/>
</dbReference>
<dbReference type="InParanoid" id="M0MG41"/>
<proteinExistence type="predicted"/>
<name>M0MG41_9EURY</name>
<evidence type="ECO:0000313" key="2">
    <source>
        <dbReference type="Proteomes" id="UP000011669"/>
    </source>
</evidence>